<dbReference type="GO" id="GO:0000155">
    <property type="term" value="F:phosphorelay sensor kinase activity"/>
    <property type="evidence" value="ECO:0007669"/>
    <property type="project" value="InterPro"/>
</dbReference>
<evidence type="ECO:0000256" key="2">
    <source>
        <dbReference type="ARBA" id="ARBA00006402"/>
    </source>
</evidence>
<dbReference type="Pfam" id="PF00512">
    <property type="entry name" value="HisKA"/>
    <property type="match status" value="1"/>
</dbReference>
<dbReference type="EMBL" id="RSCL01000032">
    <property type="protein sequence ID" value="RUS97451.1"/>
    <property type="molecule type" value="Genomic_DNA"/>
</dbReference>
<dbReference type="PANTHER" id="PTHR43047:SF64">
    <property type="entry name" value="HISTIDINE KINASE CONTAINING CHEY-HOMOLOGOUS RECEIVER DOMAIN AND PAS DOMAIN-RELATED"/>
    <property type="match status" value="1"/>
</dbReference>
<dbReference type="InterPro" id="IPR036890">
    <property type="entry name" value="HATPase_C_sf"/>
</dbReference>
<dbReference type="SMART" id="SM00387">
    <property type="entry name" value="HATPase_c"/>
    <property type="match status" value="1"/>
</dbReference>
<evidence type="ECO:0000259" key="12">
    <source>
        <dbReference type="PROSITE" id="PS50113"/>
    </source>
</evidence>
<proteinExistence type="inferred from homology"/>
<dbReference type="InterPro" id="IPR003661">
    <property type="entry name" value="HisK_dim/P_dom"/>
</dbReference>
<keyword evidence="7" id="KW-0902">Two-component regulatory system</keyword>
<dbReference type="RefSeq" id="WP_127086424.1">
    <property type="nucleotide sequence ID" value="NZ_RSCL01000032.1"/>
</dbReference>
<sequence>MHDFHQKIQKVYKNTQKINQQINESPLHEQDLLVQAVEELHVALEELQVAEEELRAQNQSLAETHFSLAQERERYQELFDLAPDGYVVTNTDGKIQKANNAAAEMLNIPKHFLEGKVLVNFIPESERRAFRSLILRLHECERISEWEIRVQPRGGSIIDVSISITTVKNENGKVQGWRWMLRNITERKQTEEKLRAVEVQNLQLEESAKLKSQFMSIVSHELRTPLHAILGFASLLQRQVQKQSSSNCSMMIERIINNGKQLLNLIEDMLDVSKLESNRLQLQLQQFNFPELIISTINELRPIAQTKNLILNLNLEVKDNFVVNDSIRIKQILVNLVSNAIKFTDKGSVDINVKELPQNKISICVQDTGIGIDEADLKYIFQAFRQINQTTVRKYNGTGMGLAIVNHLVSLMQGNISVNSKIGEGSTFCVELPKVVVSNKV</sequence>
<dbReference type="SUPFAM" id="SSF55785">
    <property type="entry name" value="PYP-like sensor domain (PAS domain)"/>
    <property type="match status" value="1"/>
</dbReference>
<dbReference type="CDD" id="cd00082">
    <property type="entry name" value="HisKA"/>
    <property type="match status" value="1"/>
</dbReference>
<gene>
    <name evidence="13" type="ORF">DSM106972_083990</name>
</gene>
<protein>
    <recommendedName>
        <fullName evidence="8">Circadian input-output histidine kinase CikA</fullName>
        <ecNumber evidence="3">2.7.13.3</ecNumber>
    </recommendedName>
</protein>
<name>A0A3S1C914_9CYAN</name>
<dbReference type="SMART" id="SM00388">
    <property type="entry name" value="HisKA"/>
    <property type="match status" value="1"/>
</dbReference>
<dbReference type="PRINTS" id="PR00344">
    <property type="entry name" value="BCTRLSENSOR"/>
</dbReference>
<comment type="catalytic activity">
    <reaction evidence="1">
        <text>ATP + protein L-histidine = ADP + protein N-phospho-L-histidine.</text>
        <dbReference type="EC" id="2.7.13.3"/>
    </reaction>
</comment>
<dbReference type="PROSITE" id="PS50109">
    <property type="entry name" value="HIS_KIN"/>
    <property type="match status" value="1"/>
</dbReference>
<evidence type="ECO:0000256" key="5">
    <source>
        <dbReference type="ARBA" id="ARBA00022679"/>
    </source>
</evidence>
<comment type="similarity">
    <text evidence="2">In the N-terminal section; belongs to the phytochrome family.</text>
</comment>
<dbReference type="PANTHER" id="PTHR43047">
    <property type="entry name" value="TWO-COMPONENT HISTIDINE PROTEIN KINASE"/>
    <property type="match status" value="1"/>
</dbReference>
<evidence type="ECO:0000256" key="3">
    <source>
        <dbReference type="ARBA" id="ARBA00012438"/>
    </source>
</evidence>
<dbReference type="InterPro" id="IPR003594">
    <property type="entry name" value="HATPase_dom"/>
</dbReference>
<reference evidence="13" key="1">
    <citation type="submission" date="2018-12" db="EMBL/GenBank/DDBJ databases">
        <authorList>
            <person name="Will S."/>
            <person name="Neumann-Schaal M."/>
            <person name="Henke P."/>
        </authorList>
    </citation>
    <scope>NUCLEOTIDE SEQUENCE</scope>
    <source>
        <strain evidence="13">PCC 7102</strain>
    </source>
</reference>
<evidence type="ECO:0000313" key="13">
    <source>
        <dbReference type="EMBL" id="RUS97451.1"/>
    </source>
</evidence>
<evidence type="ECO:0000256" key="1">
    <source>
        <dbReference type="ARBA" id="ARBA00000085"/>
    </source>
</evidence>
<dbReference type="EC" id="2.7.13.3" evidence="3"/>
<keyword evidence="5" id="KW-0808">Transferase</keyword>
<dbReference type="Pfam" id="PF02518">
    <property type="entry name" value="HATPase_c"/>
    <property type="match status" value="1"/>
</dbReference>
<evidence type="ECO:0000256" key="6">
    <source>
        <dbReference type="ARBA" id="ARBA00022777"/>
    </source>
</evidence>
<dbReference type="Gene3D" id="1.10.287.130">
    <property type="match status" value="1"/>
</dbReference>
<keyword evidence="14" id="KW-1185">Reference proteome</keyword>
<keyword evidence="6" id="KW-0418">Kinase</keyword>
<dbReference type="Proteomes" id="UP000271624">
    <property type="component" value="Unassembled WGS sequence"/>
</dbReference>
<dbReference type="OrthoDB" id="459598at2"/>
<dbReference type="InterPro" id="IPR036097">
    <property type="entry name" value="HisK_dim/P_sf"/>
</dbReference>
<reference evidence="13" key="2">
    <citation type="journal article" date="2019" name="Genome Biol. Evol.">
        <title>Day and night: Metabolic profiles and evolutionary relationships of six axenic non-marine cyanobacteria.</title>
        <authorList>
            <person name="Will S.E."/>
            <person name="Henke P."/>
            <person name="Boedeker C."/>
            <person name="Huang S."/>
            <person name="Brinkmann H."/>
            <person name="Rohde M."/>
            <person name="Jarek M."/>
            <person name="Friedl T."/>
            <person name="Seufert S."/>
            <person name="Schumacher M."/>
            <person name="Overmann J."/>
            <person name="Neumann-Schaal M."/>
            <person name="Petersen J."/>
        </authorList>
    </citation>
    <scope>NUCLEOTIDE SEQUENCE [LARGE SCALE GENOMIC DNA]</scope>
    <source>
        <strain evidence="13">PCC 7102</strain>
    </source>
</reference>
<dbReference type="InterPro" id="IPR005467">
    <property type="entry name" value="His_kinase_dom"/>
</dbReference>
<evidence type="ECO:0000259" key="11">
    <source>
        <dbReference type="PROSITE" id="PS50112"/>
    </source>
</evidence>
<organism evidence="13 14">
    <name type="scientific">Dulcicalothrix desertica PCC 7102</name>
    <dbReference type="NCBI Taxonomy" id="232991"/>
    <lineage>
        <taxon>Bacteria</taxon>
        <taxon>Bacillati</taxon>
        <taxon>Cyanobacteriota</taxon>
        <taxon>Cyanophyceae</taxon>
        <taxon>Nostocales</taxon>
        <taxon>Calotrichaceae</taxon>
        <taxon>Dulcicalothrix</taxon>
    </lineage>
</organism>
<keyword evidence="4" id="KW-0597">Phosphoprotein</keyword>
<feature type="domain" description="PAC" evidence="12">
    <location>
        <begin position="144"/>
        <end position="196"/>
    </location>
</feature>
<dbReference type="FunFam" id="3.30.565.10:FF:000010">
    <property type="entry name" value="Sensor histidine kinase RcsC"/>
    <property type="match status" value="1"/>
</dbReference>
<dbReference type="Pfam" id="PF13426">
    <property type="entry name" value="PAS_9"/>
    <property type="match status" value="1"/>
</dbReference>
<dbReference type="PROSITE" id="PS50113">
    <property type="entry name" value="PAC"/>
    <property type="match status" value="1"/>
</dbReference>
<evidence type="ECO:0000313" key="14">
    <source>
        <dbReference type="Proteomes" id="UP000271624"/>
    </source>
</evidence>
<dbReference type="PROSITE" id="PS50112">
    <property type="entry name" value="PAS"/>
    <property type="match status" value="1"/>
</dbReference>
<dbReference type="InterPro" id="IPR000700">
    <property type="entry name" value="PAS-assoc_C"/>
</dbReference>
<dbReference type="Gene3D" id="3.30.450.20">
    <property type="entry name" value="PAS domain"/>
    <property type="match status" value="1"/>
</dbReference>
<dbReference type="InterPro" id="IPR000014">
    <property type="entry name" value="PAS"/>
</dbReference>
<evidence type="ECO:0000256" key="8">
    <source>
        <dbReference type="ARBA" id="ARBA00074306"/>
    </source>
</evidence>
<dbReference type="FunFam" id="1.10.287.130:FF:000001">
    <property type="entry name" value="Two-component sensor histidine kinase"/>
    <property type="match status" value="1"/>
</dbReference>
<feature type="coiled-coil region" evidence="9">
    <location>
        <begin position="33"/>
        <end position="64"/>
    </location>
</feature>
<dbReference type="Gene3D" id="3.30.565.10">
    <property type="entry name" value="Histidine kinase-like ATPase, C-terminal domain"/>
    <property type="match status" value="1"/>
</dbReference>
<dbReference type="NCBIfam" id="TIGR00229">
    <property type="entry name" value="sensory_box"/>
    <property type="match status" value="1"/>
</dbReference>
<evidence type="ECO:0000256" key="9">
    <source>
        <dbReference type="SAM" id="Coils"/>
    </source>
</evidence>
<dbReference type="SMART" id="SM00091">
    <property type="entry name" value="PAS"/>
    <property type="match status" value="1"/>
</dbReference>
<feature type="domain" description="PAS" evidence="11">
    <location>
        <begin position="71"/>
        <end position="141"/>
    </location>
</feature>
<evidence type="ECO:0000256" key="7">
    <source>
        <dbReference type="ARBA" id="ARBA00023012"/>
    </source>
</evidence>
<keyword evidence="9" id="KW-0175">Coiled coil</keyword>
<evidence type="ECO:0000256" key="4">
    <source>
        <dbReference type="ARBA" id="ARBA00022553"/>
    </source>
</evidence>
<dbReference type="CDD" id="cd16922">
    <property type="entry name" value="HATPase_EvgS-ArcB-TorS-like"/>
    <property type="match status" value="1"/>
</dbReference>
<evidence type="ECO:0000259" key="10">
    <source>
        <dbReference type="PROSITE" id="PS50109"/>
    </source>
</evidence>
<dbReference type="SUPFAM" id="SSF47384">
    <property type="entry name" value="Homodimeric domain of signal transducing histidine kinase"/>
    <property type="match status" value="1"/>
</dbReference>
<dbReference type="InterPro" id="IPR004358">
    <property type="entry name" value="Sig_transdc_His_kin-like_C"/>
</dbReference>
<feature type="domain" description="Histidine kinase" evidence="10">
    <location>
        <begin position="217"/>
        <end position="436"/>
    </location>
</feature>
<dbReference type="InterPro" id="IPR035965">
    <property type="entry name" value="PAS-like_dom_sf"/>
</dbReference>
<dbReference type="AlphaFoldDB" id="A0A3S1C914"/>
<dbReference type="CDD" id="cd00130">
    <property type="entry name" value="PAS"/>
    <property type="match status" value="1"/>
</dbReference>
<dbReference type="InterPro" id="IPR001610">
    <property type="entry name" value="PAC"/>
</dbReference>
<dbReference type="SMART" id="SM00086">
    <property type="entry name" value="PAC"/>
    <property type="match status" value="1"/>
</dbReference>
<dbReference type="SUPFAM" id="SSF55874">
    <property type="entry name" value="ATPase domain of HSP90 chaperone/DNA topoisomerase II/histidine kinase"/>
    <property type="match status" value="1"/>
</dbReference>
<comment type="caution">
    <text evidence="13">The sequence shown here is derived from an EMBL/GenBank/DDBJ whole genome shotgun (WGS) entry which is preliminary data.</text>
</comment>
<accession>A0A3S1C914</accession>